<feature type="coiled-coil region" evidence="1">
    <location>
        <begin position="115"/>
        <end position="142"/>
    </location>
</feature>
<protein>
    <recommendedName>
        <fullName evidence="2">RPA-interacting protein N-terminal domain-containing protein</fullName>
    </recommendedName>
</protein>
<dbReference type="GO" id="GO:0006606">
    <property type="term" value="P:protein import into nucleus"/>
    <property type="evidence" value="ECO:0007669"/>
    <property type="project" value="TreeGrafter"/>
</dbReference>
<proteinExistence type="predicted"/>
<reference evidence="3" key="1">
    <citation type="submission" date="2016-11" db="UniProtKB">
        <authorList>
            <consortium name="WormBaseParasite"/>
        </authorList>
    </citation>
    <scope>IDENTIFICATION</scope>
    <source>
        <strain evidence="3">pt0022</strain>
    </source>
</reference>
<dbReference type="PANTHER" id="PTHR31742">
    <property type="entry name" value="RPA-INTERACTING PROTEIN RPAIN"/>
    <property type="match status" value="1"/>
</dbReference>
<dbReference type="GO" id="GO:0005634">
    <property type="term" value="C:nucleus"/>
    <property type="evidence" value="ECO:0007669"/>
    <property type="project" value="TreeGrafter"/>
</dbReference>
<evidence type="ECO:0000256" key="1">
    <source>
        <dbReference type="SAM" id="Coils"/>
    </source>
</evidence>
<dbReference type="AlphaFoldDB" id="A0A1I8EVC7"/>
<dbReference type="PANTHER" id="PTHR31742:SF1">
    <property type="entry name" value="RPA-INTERACTING PROTEIN"/>
    <property type="match status" value="1"/>
</dbReference>
<dbReference type="STRING" id="6293.A0A1I8EVC7"/>
<sequence>MIIIFPNFTPPFIINRLIYDTPTSPSAAHPPCPMLLTYDFEKMSQQQQCVSPHQHLYKKKNVDWKSELRKNFIRRLRDEREKVFNRARGGFECWQTDLFIETIIQNEVNALRLSEHITENELNEAIQEFERFRDEMTQQEIESMIAYEQERLEDLASGYSAVLCPRCQFANLSFPDEYSLICEHCKLQLRLTQPLPSPHELTTHFTNIFTSHADRECSETPSLILQDFDKLFLRCNRCAFNYEIFCSCSKV</sequence>
<dbReference type="Pfam" id="PF14766">
    <property type="entry name" value="RPA_interact_N"/>
    <property type="match status" value="1"/>
</dbReference>
<dbReference type="InterPro" id="IPR028158">
    <property type="entry name" value="RPA_interact_N_dom"/>
</dbReference>
<accession>A0A1I8EVC7</accession>
<dbReference type="WBParaSite" id="maker-PairedContig_5542-snap-gene-2.27-mRNA-1">
    <property type="protein sequence ID" value="maker-PairedContig_5542-snap-gene-2.27-mRNA-1"/>
    <property type="gene ID" value="maker-PairedContig_5542-snap-gene-2.27"/>
</dbReference>
<dbReference type="InterPro" id="IPR028156">
    <property type="entry name" value="RIP"/>
</dbReference>
<keyword evidence="1" id="KW-0175">Coiled coil</keyword>
<organism evidence="3">
    <name type="scientific">Wuchereria bancrofti</name>
    <dbReference type="NCBI Taxonomy" id="6293"/>
    <lineage>
        <taxon>Eukaryota</taxon>
        <taxon>Metazoa</taxon>
        <taxon>Ecdysozoa</taxon>
        <taxon>Nematoda</taxon>
        <taxon>Chromadorea</taxon>
        <taxon>Rhabditida</taxon>
        <taxon>Spirurina</taxon>
        <taxon>Spiruromorpha</taxon>
        <taxon>Filarioidea</taxon>
        <taxon>Onchocercidae</taxon>
        <taxon>Wuchereria</taxon>
    </lineage>
</organism>
<evidence type="ECO:0000313" key="3">
    <source>
        <dbReference type="WBParaSite" id="maker-PairedContig_5542-snap-gene-2.27-mRNA-1"/>
    </source>
</evidence>
<name>A0A1I8EVC7_WUCBA</name>
<feature type="domain" description="RPA-interacting protein N-terminal" evidence="2">
    <location>
        <begin position="52"/>
        <end position="89"/>
    </location>
</feature>
<evidence type="ECO:0000259" key="2">
    <source>
        <dbReference type="Pfam" id="PF14766"/>
    </source>
</evidence>